<sequence length="86" mass="10154">MSPENQRELDNLIDRVSSHHIYFEGDVANAPLVSKLPAALQDRISHINELLKEVCTELHELEELPKRVKTRHCVRFIFRWFTTSRK</sequence>
<keyword evidence="2" id="KW-1185">Reference proteome</keyword>
<organism evidence="1 2">
    <name type="scientific">Spirosoma terrae</name>
    <dbReference type="NCBI Taxonomy" id="1968276"/>
    <lineage>
        <taxon>Bacteria</taxon>
        <taxon>Pseudomonadati</taxon>
        <taxon>Bacteroidota</taxon>
        <taxon>Cytophagia</taxon>
        <taxon>Cytophagales</taxon>
        <taxon>Cytophagaceae</taxon>
        <taxon>Spirosoma</taxon>
    </lineage>
</organism>
<proteinExistence type="predicted"/>
<dbReference type="EMBL" id="JAAFZH010000004">
    <property type="protein sequence ID" value="NDU95629.1"/>
    <property type="molecule type" value="Genomic_DNA"/>
</dbReference>
<evidence type="ECO:0000313" key="1">
    <source>
        <dbReference type="EMBL" id="NDU95629.1"/>
    </source>
</evidence>
<accession>A0A6L9LG43</accession>
<gene>
    <name evidence="1" type="ORF">GK108_12160</name>
</gene>
<dbReference type="RefSeq" id="WP_163948032.1">
    <property type="nucleotide sequence ID" value="NZ_JAAFZH010000004.1"/>
</dbReference>
<dbReference type="AlphaFoldDB" id="A0A6L9LG43"/>
<name>A0A6L9LG43_9BACT</name>
<reference evidence="1 2" key="1">
    <citation type="submission" date="2020-02" db="EMBL/GenBank/DDBJ databases">
        <title>Draft genome sequence of two Spirosoma agri KCTC 52727 and Spirosoma terrae KCTC 52035.</title>
        <authorList>
            <person name="Rojas J."/>
            <person name="Ambika Manirajan B."/>
            <person name="Suarez C."/>
            <person name="Ratering S."/>
            <person name="Schnell S."/>
        </authorList>
    </citation>
    <scope>NUCLEOTIDE SEQUENCE [LARGE SCALE GENOMIC DNA]</scope>
    <source>
        <strain evidence="1 2">KCTC 52035</strain>
    </source>
</reference>
<dbReference type="Proteomes" id="UP000474175">
    <property type="component" value="Unassembled WGS sequence"/>
</dbReference>
<protein>
    <submittedName>
        <fullName evidence="1">Uncharacterized protein</fullName>
    </submittedName>
</protein>
<comment type="caution">
    <text evidence="1">The sequence shown here is derived from an EMBL/GenBank/DDBJ whole genome shotgun (WGS) entry which is preliminary data.</text>
</comment>
<evidence type="ECO:0000313" key="2">
    <source>
        <dbReference type="Proteomes" id="UP000474175"/>
    </source>
</evidence>